<evidence type="ECO:0000256" key="2">
    <source>
        <dbReference type="ARBA" id="ARBA00008814"/>
    </source>
</evidence>
<evidence type="ECO:0000256" key="1">
    <source>
        <dbReference type="ARBA" id="ARBA00004196"/>
    </source>
</evidence>
<dbReference type="InterPro" id="IPR051313">
    <property type="entry name" value="Bact_iron-sidero_bind"/>
</dbReference>
<keyword evidence="4" id="KW-0732">Signal</keyword>
<protein>
    <submittedName>
        <fullName evidence="7">Iron complex transport system substrate-binding protein</fullName>
    </submittedName>
</protein>
<evidence type="ECO:0000313" key="8">
    <source>
        <dbReference type="Proteomes" id="UP000231742"/>
    </source>
</evidence>
<accession>A0A2M9D6V9</accession>
<comment type="subcellular location">
    <subcellularLocation>
        <location evidence="1">Cell envelope</location>
    </subcellularLocation>
</comment>
<evidence type="ECO:0000313" key="7">
    <source>
        <dbReference type="EMBL" id="PJJ81378.1"/>
    </source>
</evidence>
<dbReference type="Pfam" id="PF01497">
    <property type="entry name" value="Peripla_BP_2"/>
    <property type="match status" value="1"/>
</dbReference>
<evidence type="ECO:0000259" key="6">
    <source>
        <dbReference type="PROSITE" id="PS50983"/>
    </source>
</evidence>
<comment type="caution">
    <text evidence="7">The sequence shown here is derived from an EMBL/GenBank/DDBJ whole genome shotgun (WGS) entry which is preliminary data.</text>
</comment>
<comment type="similarity">
    <text evidence="2">Belongs to the bacterial solute-binding protein 8 family.</text>
</comment>
<evidence type="ECO:0000256" key="5">
    <source>
        <dbReference type="SAM" id="MobiDB-lite"/>
    </source>
</evidence>
<organism evidence="7 8">
    <name type="scientific">Salinibacterium amurskyense</name>
    <dbReference type="NCBI Taxonomy" id="205941"/>
    <lineage>
        <taxon>Bacteria</taxon>
        <taxon>Bacillati</taxon>
        <taxon>Actinomycetota</taxon>
        <taxon>Actinomycetes</taxon>
        <taxon>Micrococcales</taxon>
        <taxon>Microbacteriaceae</taxon>
        <taxon>Salinibacterium</taxon>
    </lineage>
</organism>
<evidence type="ECO:0000256" key="4">
    <source>
        <dbReference type="ARBA" id="ARBA00022729"/>
    </source>
</evidence>
<dbReference type="EMBL" id="PGFH01000001">
    <property type="protein sequence ID" value="PJJ81378.1"/>
    <property type="molecule type" value="Genomic_DNA"/>
</dbReference>
<feature type="compositionally biased region" description="Low complexity" evidence="5">
    <location>
        <begin position="24"/>
        <end position="40"/>
    </location>
</feature>
<dbReference type="GO" id="GO:1901678">
    <property type="term" value="P:iron coordination entity transport"/>
    <property type="evidence" value="ECO:0007669"/>
    <property type="project" value="UniProtKB-ARBA"/>
</dbReference>
<dbReference type="PANTHER" id="PTHR30532:SF24">
    <property type="entry name" value="FERRIC ENTEROBACTIN-BINDING PERIPLASMIC PROTEIN FEPB"/>
    <property type="match status" value="1"/>
</dbReference>
<feature type="domain" description="Fe/B12 periplasmic-binding" evidence="6">
    <location>
        <begin position="62"/>
        <end position="344"/>
    </location>
</feature>
<dbReference type="InterPro" id="IPR002491">
    <property type="entry name" value="ABC_transptr_periplasmic_BD"/>
</dbReference>
<dbReference type="SUPFAM" id="SSF53807">
    <property type="entry name" value="Helical backbone' metal receptor"/>
    <property type="match status" value="1"/>
</dbReference>
<name>A0A2M9D6V9_9MICO</name>
<dbReference type="PROSITE" id="PS50983">
    <property type="entry name" value="FE_B12_PBP"/>
    <property type="match status" value="1"/>
</dbReference>
<gene>
    <name evidence="7" type="ORF">CLV85_0551</name>
</gene>
<keyword evidence="3" id="KW-0813">Transport</keyword>
<dbReference type="Proteomes" id="UP000231742">
    <property type="component" value="Unassembled WGS sequence"/>
</dbReference>
<reference evidence="7 8" key="1">
    <citation type="submission" date="2017-11" db="EMBL/GenBank/DDBJ databases">
        <title>Genomic Encyclopedia of Archaeal and Bacterial Type Strains, Phase II (KMG-II): From Individual Species to Whole Genera.</title>
        <authorList>
            <person name="Goeker M."/>
        </authorList>
    </citation>
    <scope>NUCLEOTIDE SEQUENCE [LARGE SCALE GENOMIC DNA]</scope>
    <source>
        <strain evidence="7 8">DSM 16400</strain>
    </source>
</reference>
<proteinExistence type="inferred from homology"/>
<sequence>MSIAAVGVTALVVLGACSPPAEPEPTAAPAGGPAPTETAAPPFPTTVVHSGGETTLEVAPERIFTFGAQQTHSLLALGIAPVASGGGSLGPWREEAIGSLGAGVVPTIDPLDGDTLADVEAVSPDVIVTALPFQPFDMDPTSWLAFYNDLPEVAPTIRPPLSALDSPEFSSSDSWRETLLQMGQIVGHVPEAEAHLASIDDSLAAHAAAHPEFAGKTIAVISPQGGSVAYSKSNTAVAALLEQLGFTYADDSTVAYNSESDSGKVYYLWADDVEQLDTDVLIYIGDPVGAPYWVTFVEASATGADGVIHYPGFLDEPTLGMFAPTALSVPWAVDAFVADLAASIGAP</sequence>
<evidence type="ECO:0000256" key="3">
    <source>
        <dbReference type="ARBA" id="ARBA00022448"/>
    </source>
</evidence>
<dbReference type="Gene3D" id="3.40.50.1980">
    <property type="entry name" value="Nitrogenase molybdenum iron protein domain"/>
    <property type="match status" value="2"/>
</dbReference>
<dbReference type="GO" id="GO:0030288">
    <property type="term" value="C:outer membrane-bounded periplasmic space"/>
    <property type="evidence" value="ECO:0007669"/>
    <property type="project" value="TreeGrafter"/>
</dbReference>
<dbReference type="AlphaFoldDB" id="A0A2M9D6V9"/>
<keyword evidence="8" id="KW-1185">Reference proteome</keyword>
<dbReference type="PANTHER" id="PTHR30532">
    <property type="entry name" value="IRON III DICITRATE-BINDING PERIPLASMIC PROTEIN"/>
    <property type="match status" value="1"/>
</dbReference>
<feature type="region of interest" description="Disordered" evidence="5">
    <location>
        <begin position="21"/>
        <end position="45"/>
    </location>
</feature>